<dbReference type="Proteomes" id="UP000184295">
    <property type="component" value="Unassembled WGS sequence"/>
</dbReference>
<accession>A0A1M4YEA5</accession>
<dbReference type="SUPFAM" id="SSF53098">
    <property type="entry name" value="Ribonuclease H-like"/>
    <property type="match status" value="1"/>
</dbReference>
<dbReference type="STRING" id="1121881.SAMN02745225_02316"/>
<protein>
    <submittedName>
        <fullName evidence="2">Transposase DDE domain-containing protein</fullName>
    </submittedName>
</protein>
<evidence type="ECO:0000313" key="2">
    <source>
        <dbReference type="EMBL" id="SHF03968.1"/>
    </source>
</evidence>
<keyword evidence="3" id="KW-1185">Reference proteome</keyword>
<feature type="domain" description="Transposase IS4-like" evidence="1">
    <location>
        <begin position="25"/>
        <end position="245"/>
    </location>
</feature>
<proteinExistence type="predicted"/>
<dbReference type="NCBIfam" id="NF033592">
    <property type="entry name" value="transpos_IS4_1"/>
    <property type="match status" value="1"/>
</dbReference>
<dbReference type="InterPro" id="IPR002559">
    <property type="entry name" value="Transposase_11"/>
</dbReference>
<gene>
    <name evidence="2" type="ORF">SAMN02745225_02316</name>
</gene>
<dbReference type="RefSeq" id="WP_143146550.1">
    <property type="nucleotide sequence ID" value="NZ_FQUL01000065.1"/>
</dbReference>
<dbReference type="EMBL" id="FQUL01000065">
    <property type="protein sequence ID" value="SHF03968.1"/>
    <property type="molecule type" value="Genomic_DNA"/>
</dbReference>
<dbReference type="GO" id="GO:0006313">
    <property type="term" value="P:DNA transposition"/>
    <property type="evidence" value="ECO:0007669"/>
    <property type="project" value="InterPro"/>
</dbReference>
<dbReference type="PANTHER" id="PTHR37529:SF1">
    <property type="entry name" value="TRANSPOSASE INSG FOR INSERTION SEQUENCE ELEMENT IS4-RELATED"/>
    <property type="match status" value="1"/>
</dbReference>
<dbReference type="InterPro" id="IPR012337">
    <property type="entry name" value="RNaseH-like_sf"/>
</dbReference>
<dbReference type="GO" id="GO:0004803">
    <property type="term" value="F:transposase activity"/>
    <property type="evidence" value="ECO:0007669"/>
    <property type="project" value="InterPro"/>
</dbReference>
<sequence>MKRLYEAVARPLAVPGDAGAFYRGLRLVAIDGTSLSVADTAENLAHFTKPATPLGEAAHAKARIVGLLECGTHAIFAANAGPYSSAEQVLAQEVIDKLTPGMLCLGDRGFFSYDLWQRVANTGAQLLFRAKSNYRIEMVAELEDGSYLGNVYHHKDRARKSPLLLRVIEYQITEGGDPDAVYRLFCTITDPEMAPAHELAALYCKRLEIESAFDELKTHQFEARRVLRSQSPELVYQEIWGMLALHFGIKELMYDVAASSRGDPVGLSFVGSLRMRATSAMTSPGFSPSAPC</sequence>
<dbReference type="AlphaFoldDB" id="A0A1M4YEA5"/>
<reference evidence="3" key="1">
    <citation type="submission" date="2016-11" db="EMBL/GenBank/DDBJ databases">
        <authorList>
            <person name="Varghese N."/>
            <person name="Submissions S."/>
        </authorList>
    </citation>
    <scope>NUCLEOTIDE SEQUENCE [LARGE SCALE GENOMIC DNA]</scope>
    <source>
        <strain evidence="3">DSM 19514</strain>
    </source>
</reference>
<dbReference type="GO" id="GO:0003677">
    <property type="term" value="F:DNA binding"/>
    <property type="evidence" value="ECO:0007669"/>
    <property type="project" value="InterPro"/>
</dbReference>
<evidence type="ECO:0000259" key="1">
    <source>
        <dbReference type="Pfam" id="PF01609"/>
    </source>
</evidence>
<organism evidence="2 3">
    <name type="scientific">Ferrithrix thermotolerans DSM 19514</name>
    <dbReference type="NCBI Taxonomy" id="1121881"/>
    <lineage>
        <taxon>Bacteria</taxon>
        <taxon>Bacillati</taxon>
        <taxon>Actinomycetota</taxon>
        <taxon>Acidimicrobiia</taxon>
        <taxon>Acidimicrobiales</taxon>
        <taxon>Acidimicrobiaceae</taxon>
        <taxon>Ferrithrix</taxon>
    </lineage>
</organism>
<evidence type="ECO:0000313" key="3">
    <source>
        <dbReference type="Proteomes" id="UP000184295"/>
    </source>
</evidence>
<name>A0A1M4YEA5_9ACTN</name>
<dbReference type="Pfam" id="PF01609">
    <property type="entry name" value="DDE_Tnp_1"/>
    <property type="match status" value="1"/>
</dbReference>
<dbReference type="InterPro" id="IPR047952">
    <property type="entry name" value="Transpos_IS4"/>
</dbReference>
<dbReference type="PANTHER" id="PTHR37529">
    <property type="entry name" value="TRANSPOSASE INSG FOR INSERTION SEQUENCE ELEMENT IS4-RELATED"/>
    <property type="match status" value="1"/>
</dbReference>
<dbReference type="OrthoDB" id="477305at2"/>